<dbReference type="AlphaFoldDB" id="A0A5C3MLU5"/>
<protein>
    <submittedName>
        <fullName evidence="1">Uncharacterized protein</fullName>
    </submittedName>
</protein>
<dbReference type="Proteomes" id="UP000305948">
    <property type="component" value="Unassembled WGS sequence"/>
</dbReference>
<sequence length="353" mass="40321">MPVHSESYAPDLSTIFCNTVTDSIILIICQKDRDCLDMILTIIRERLSLGADSDSRDRLHLCRQELSVLSGVRTLARRGDTRLWRVSEPGEQHSAVTECGEAFDKATQYDELRGDWSSIRWVPSTVIISGHHHYSRPITAGLNDRGHKLCIACFTEKIPGAYHIYDEGFGPTKDTILLIPDPELREVTNKCRAGGVTLWIMAWSSLPGENKVPQIYWSHSKLINAVTLEETTDDGYIYVSNWWNGGPQLSWNESKWETSNPPYDDEILFTHDSTISQDELDAGIADYHRRKREHSTMCPVRERLMSEPWYRKLVIDDEALHCQLRIGKPPLHWTGKSWKGTVHCDSETLPSWS</sequence>
<organism evidence="1 2">
    <name type="scientific">Heliocybe sulcata</name>
    <dbReference type="NCBI Taxonomy" id="5364"/>
    <lineage>
        <taxon>Eukaryota</taxon>
        <taxon>Fungi</taxon>
        <taxon>Dikarya</taxon>
        <taxon>Basidiomycota</taxon>
        <taxon>Agaricomycotina</taxon>
        <taxon>Agaricomycetes</taxon>
        <taxon>Gloeophyllales</taxon>
        <taxon>Gloeophyllaceae</taxon>
        <taxon>Heliocybe</taxon>
    </lineage>
</organism>
<evidence type="ECO:0000313" key="1">
    <source>
        <dbReference type="EMBL" id="TFK46264.1"/>
    </source>
</evidence>
<evidence type="ECO:0000313" key="2">
    <source>
        <dbReference type="Proteomes" id="UP000305948"/>
    </source>
</evidence>
<proteinExistence type="predicted"/>
<reference evidence="1 2" key="1">
    <citation type="journal article" date="2019" name="Nat. Ecol. Evol.">
        <title>Megaphylogeny resolves global patterns of mushroom evolution.</title>
        <authorList>
            <person name="Varga T."/>
            <person name="Krizsan K."/>
            <person name="Foldi C."/>
            <person name="Dima B."/>
            <person name="Sanchez-Garcia M."/>
            <person name="Sanchez-Ramirez S."/>
            <person name="Szollosi G.J."/>
            <person name="Szarkandi J.G."/>
            <person name="Papp V."/>
            <person name="Albert L."/>
            <person name="Andreopoulos W."/>
            <person name="Angelini C."/>
            <person name="Antonin V."/>
            <person name="Barry K.W."/>
            <person name="Bougher N.L."/>
            <person name="Buchanan P."/>
            <person name="Buyck B."/>
            <person name="Bense V."/>
            <person name="Catcheside P."/>
            <person name="Chovatia M."/>
            <person name="Cooper J."/>
            <person name="Damon W."/>
            <person name="Desjardin D."/>
            <person name="Finy P."/>
            <person name="Geml J."/>
            <person name="Haridas S."/>
            <person name="Hughes K."/>
            <person name="Justo A."/>
            <person name="Karasinski D."/>
            <person name="Kautmanova I."/>
            <person name="Kiss B."/>
            <person name="Kocsube S."/>
            <person name="Kotiranta H."/>
            <person name="LaButti K.M."/>
            <person name="Lechner B.E."/>
            <person name="Liimatainen K."/>
            <person name="Lipzen A."/>
            <person name="Lukacs Z."/>
            <person name="Mihaltcheva S."/>
            <person name="Morgado L.N."/>
            <person name="Niskanen T."/>
            <person name="Noordeloos M.E."/>
            <person name="Ohm R.A."/>
            <person name="Ortiz-Santana B."/>
            <person name="Ovrebo C."/>
            <person name="Racz N."/>
            <person name="Riley R."/>
            <person name="Savchenko A."/>
            <person name="Shiryaev A."/>
            <person name="Soop K."/>
            <person name="Spirin V."/>
            <person name="Szebenyi C."/>
            <person name="Tomsovsky M."/>
            <person name="Tulloss R.E."/>
            <person name="Uehling J."/>
            <person name="Grigoriev I.V."/>
            <person name="Vagvolgyi C."/>
            <person name="Papp T."/>
            <person name="Martin F.M."/>
            <person name="Miettinen O."/>
            <person name="Hibbett D.S."/>
            <person name="Nagy L.G."/>
        </authorList>
    </citation>
    <scope>NUCLEOTIDE SEQUENCE [LARGE SCALE GENOMIC DNA]</scope>
    <source>
        <strain evidence="1 2">OMC1185</strain>
    </source>
</reference>
<gene>
    <name evidence="1" type="ORF">OE88DRAFT_1667898</name>
</gene>
<name>A0A5C3MLU5_9AGAM</name>
<dbReference type="EMBL" id="ML213531">
    <property type="protein sequence ID" value="TFK46264.1"/>
    <property type="molecule type" value="Genomic_DNA"/>
</dbReference>
<accession>A0A5C3MLU5</accession>
<keyword evidence="2" id="KW-1185">Reference proteome</keyword>